<feature type="transmembrane region" description="Helical" evidence="9">
    <location>
        <begin position="235"/>
        <end position="255"/>
    </location>
</feature>
<dbReference type="Proteomes" id="UP001179121">
    <property type="component" value="Chromosome"/>
</dbReference>
<dbReference type="AlphaFoldDB" id="A0AA86N0J9"/>
<feature type="transmembrane region" description="Helical" evidence="9">
    <location>
        <begin position="193"/>
        <end position="215"/>
    </location>
</feature>
<keyword evidence="11" id="KW-1185">Reference proteome</keyword>
<protein>
    <submittedName>
        <fullName evidence="10">Iron ABC transporter permease</fullName>
    </submittedName>
</protein>
<dbReference type="FunFam" id="1.10.3470.10:FF:000001">
    <property type="entry name" value="Vitamin B12 ABC transporter permease BtuC"/>
    <property type="match status" value="1"/>
</dbReference>
<feature type="transmembrane region" description="Helical" evidence="9">
    <location>
        <begin position="162"/>
        <end position="181"/>
    </location>
</feature>
<evidence type="ECO:0000256" key="8">
    <source>
        <dbReference type="SAM" id="MobiDB-lite"/>
    </source>
</evidence>
<feature type="transmembrane region" description="Helical" evidence="9">
    <location>
        <begin position="284"/>
        <end position="309"/>
    </location>
</feature>
<dbReference type="CDD" id="cd06550">
    <property type="entry name" value="TM_ABC_iron-siderophores_like"/>
    <property type="match status" value="1"/>
</dbReference>
<dbReference type="GO" id="GO:0005886">
    <property type="term" value="C:plasma membrane"/>
    <property type="evidence" value="ECO:0007669"/>
    <property type="project" value="UniProtKB-SubCell"/>
</dbReference>
<accession>A0AA86N0J9</accession>
<dbReference type="KEGG" id="nti:DNFV4_02871"/>
<keyword evidence="5 9" id="KW-0812">Transmembrane</keyword>
<evidence type="ECO:0000256" key="6">
    <source>
        <dbReference type="ARBA" id="ARBA00022989"/>
    </source>
</evidence>
<dbReference type="PANTHER" id="PTHR30472">
    <property type="entry name" value="FERRIC ENTEROBACTIN TRANSPORT SYSTEM PERMEASE PROTEIN"/>
    <property type="match status" value="1"/>
</dbReference>
<keyword evidence="3" id="KW-0813">Transport</keyword>
<dbReference type="SUPFAM" id="SSF81345">
    <property type="entry name" value="ABC transporter involved in vitamin B12 uptake, BtuC"/>
    <property type="match status" value="1"/>
</dbReference>
<feature type="region of interest" description="Disordered" evidence="8">
    <location>
        <begin position="1"/>
        <end position="20"/>
    </location>
</feature>
<dbReference type="InterPro" id="IPR037294">
    <property type="entry name" value="ABC_BtuC-like"/>
</dbReference>
<evidence type="ECO:0000256" key="1">
    <source>
        <dbReference type="ARBA" id="ARBA00004651"/>
    </source>
</evidence>
<proteinExistence type="inferred from homology"/>
<comment type="subcellular location">
    <subcellularLocation>
        <location evidence="1">Cell membrane</location>
        <topology evidence="1">Multi-pass membrane protein</topology>
    </subcellularLocation>
</comment>
<evidence type="ECO:0000256" key="7">
    <source>
        <dbReference type="ARBA" id="ARBA00023136"/>
    </source>
</evidence>
<dbReference type="GO" id="GO:0033214">
    <property type="term" value="P:siderophore-iron import into cell"/>
    <property type="evidence" value="ECO:0007669"/>
    <property type="project" value="TreeGrafter"/>
</dbReference>
<name>A0AA86N0J9_9BACT</name>
<evidence type="ECO:0000256" key="2">
    <source>
        <dbReference type="ARBA" id="ARBA00007935"/>
    </source>
</evidence>
<organism evidence="10 11">
    <name type="scientific">Nitrospira tepida</name>
    <dbReference type="NCBI Taxonomy" id="2973512"/>
    <lineage>
        <taxon>Bacteria</taxon>
        <taxon>Pseudomonadati</taxon>
        <taxon>Nitrospirota</taxon>
        <taxon>Nitrospiria</taxon>
        <taxon>Nitrospirales</taxon>
        <taxon>Nitrospiraceae</taxon>
        <taxon>Nitrospira</taxon>
    </lineage>
</organism>
<dbReference type="EMBL" id="OX365700">
    <property type="protein sequence ID" value="CAI4032441.1"/>
    <property type="molecule type" value="Genomic_DNA"/>
</dbReference>
<feature type="transmembrane region" description="Helical" evidence="9">
    <location>
        <begin position="40"/>
        <end position="63"/>
    </location>
</feature>
<gene>
    <name evidence="10" type="ORF">DNFV4_02871</name>
</gene>
<keyword evidence="6 9" id="KW-1133">Transmembrane helix</keyword>
<dbReference type="GO" id="GO:0022857">
    <property type="term" value="F:transmembrane transporter activity"/>
    <property type="evidence" value="ECO:0007669"/>
    <property type="project" value="InterPro"/>
</dbReference>
<evidence type="ECO:0000256" key="5">
    <source>
        <dbReference type="ARBA" id="ARBA00022692"/>
    </source>
</evidence>
<dbReference type="Gene3D" id="1.10.3470.10">
    <property type="entry name" value="ABC transporter involved in vitamin B12 uptake, BtuC"/>
    <property type="match status" value="1"/>
</dbReference>
<evidence type="ECO:0000313" key="11">
    <source>
        <dbReference type="Proteomes" id="UP001179121"/>
    </source>
</evidence>
<reference evidence="10" key="1">
    <citation type="submission" date="2022-10" db="EMBL/GenBank/DDBJ databases">
        <authorList>
            <person name="Koch H."/>
        </authorList>
    </citation>
    <scope>NUCLEOTIDE SEQUENCE</scope>
    <source>
        <strain evidence="10">DNF</strain>
    </source>
</reference>
<evidence type="ECO:0000256" key="3">
    <source>
        <dbReference type="ARBA" id="ARBA00022448"/>
    </source>
</evidence>
<comment type="similarity">
    <text evidence="2">Belongs to the binding-protein-dependent transport system permease family. FecCD subfamily.</text>
</comment>
<keyword evidence="4" id="KW-1003">Cell membrane</keyword>
<dbReference type="InterPro" id="IPR000522">
    <property type="entry name" value="ABC_transptr_permease_BtuC"/>
</dbReference>
<dbReference type="PANTHER" id="PTHR30472:SF67">
    <property type="entry name" value="PERMEASE OF ABC TRANSPORTER-RELATED"/>
    <property type="match status" value="1"/>
</dbReference>
<feature type="transmembrane region" description="Helical" evidence="9">
    <location>
        <begin position="324"/>
        <end position="343"/>
    </location>
</feature>
<evidence type="ECO:0000256" key="4">
    <source>
        <dbReference type="ARBA" id="ARBA00022475"/>
    </source>
</evidence>
<keyword evidence="7 9" id="KW-0472">Membrane</keyword>
<evidence type="ECO:0000256" key="9">
    <source>
        <dbReference type="SAM" id="Phobius"/>
    </source>
</evidence>
<sequence>MNVVTTPSDHATDRPMAPPLGEQDLAAANQEPVISSPYRAWITIGSLALCTVLGFLLCLQFGAEAIPFAKSVQVLLAAWFPTHQGEGQFDAEAAILLHLRAPRLLLAFCVGSTLAIVGATLQALVRNPLADPYVLGVSSGATLGATLAMTSDWLTTALDGTGISAAALAGAVMSIIVVYRLSSSGSGLPVQTLLLAGVIVNAICSALTMFLTSLLSPDHLSRVMAWLMGSLHPAGSLQMGLTILVGLFGTVVLTLHAEPLNCLLLGEETAQSLGLDIERTKRRLFVLTAVVTGIVVAVSGMIGFVGMMIPHALRFIIGPDHRRLLPATALAGGLFLMIADTIARTVIAPSELPVGVVTALIGGPIFVWLLLSAHHEHFFGR</sequence>
<dbReference type="Pfam" id="PF01032">
    <property type="entry name" value="FecCD"/>
    <property type="match status" value="1"/>
</dbReference>
<feature type="transmembrane region" description="Helical" evidence="9">
    <location>
        <begin position="104"/>
        <end position="125"/>
    </location>
</feature>
<feature type="transmembrane region" description="Helical" evidence="9">
    <location>
        <begin position="352"/>
        <end position="371"/>
    </location>
</feature>
<evidence type="ECO:0000313" key="10">
    <source>
        <dbReference type="EMBL" id="CAI4032441.1"/>
    </source>
</evidence>